<dbReference type="EMBL" id="MHST01000018">
    <property type="protein sequence ID" value="OHA48653.1"/>
    <property type="molecule type" value="Genomic_DNA"/>
</dbReference>
<name>A0A1G2PK53_TERXR</name>
<keyword evidence="6" id="KW-0238">DNA-binding</keyword>
<evidence type="ECO:0000256" key="4">
    <source>
        <dbReference type="ARBA" id="ARBA00022806"/>
    </source>
</evidence>
<evidence type="ECO:0000313" key="10">
    <source>
        <dbReference type="EMBL" id="OHA48653.1"/>
    </source>
</evidence>
<proteinExistence type="predicted"/>
<dbReference type="PANTHER" id="PTHR47964">
    <property type="entry name" value="ATP-DEPENDENT DNA HELICASE HOMOLOG RECG, CHLOROPLASTIC"/>
    <property type="match status" value="1"/>
</dbReference>
<organism evidence="10 11">
    <name type="scientific">Terrybacteria sp. (strain RIFCSPHIGHO2_01_FULL_58_15)</name>
    <dbReference type="NCBI Taxonomy" id="1802363"/>
    <lineage>
        <taxon>Bacteria</taxon>
        <taxon>Candidatus Terryibacteriota</taxon>
    </lineage>
</organism>
<gene>
    <name evidence="10" type="ORF">A2682_02605</name>
</gene>
<dbReference type="InterPro" id="IPR001650">
    <property type="entry name" value="Helicase_C-like"/>
</dbReference>
<comment type="caution">
    <text evidence="10">The sequence shown here is derived from an EMBL/GenBank/DDBJ whole genome shotgun (WGS) entry which is preliminary data.</text>
</comment>
<dbReference type="PROSITE" id="PS51194">
    <property type="entry name" value="HELICASE_CTER"/>
    <property type="match status" value="1"/>
</dbReference>
<dbReference type="SUPFAM" id="SSF52540">
    <property type="entry name" value="P-loop containing nucleoside triphosphate hydrolases"/>
    <property type="match status" value="2"/>
</dbReference>
<evidence type="ECO:0000256" key="7">
    <source>
        <dbReference type="ARBA" id="ARBA00023204"/>
    </source>
</evidence>
<protein>
    <submittedName>
        <fullName evidence="10">Uncharacterized protein</fullName>
    </submittedName>
</protein>
<evidence type="ECO:0000256" key="5">
    <source>
        <dbReference type="ARBA" id="ARBA00022840"/>
    </source>
</evidence>
<evidence type="ECO:0000259" key="8">
    <source>
        <dbReference type="PROSITE" id="PS51192"/>
    </source>
</evidence>
<dbReference type="GO" id="GO:0003678">
    <property type="term" value="F:DNA helicase activity"/>
    <property type="evidence" value="ECO:0007669"/>
    <property type="project" value="TreeGrafter"/>
</dbReference>
<feature type="domain" description="Helicase ATP-binding" evidence="8">
    <location>
        <begin position="289"/>
        <end position="485"/>
    </location>
</feature>
<dbReference type="STRING" id="1802363.A2682_02605"/>
<dbReference type="Gene3D" id="2.40.50.140">
    <property type="entry name" value="Nucleic acid-binding proteins"/>
    <property type="match status" value="1"/>
</dbReference>
<evidence type="ECO:0000259" key="9">
    <source>
        <dbReference type="PROSITE" id="PS51194"/>
    </source>
</evidence>
<dbReference type="SMART" id="SM00490">
    <property type="entry name" value="HELICc"/>
    <property type="match status" value="1"/>
</dbReference>
<evidence type="ECO:0000256" key="3">
    <source>
        <dbReference type="ARBA" id="ARBA00022801"/>
    </source>
</evidence>
<dbReference type="GO" id="GO:0005524">
    <property type="term" value="F:ATP binding"/>
    <property type="evidence" value="ECO:0007669"/>
    <property type="project" value="UniProtKB-KW"/>
</dbReference>
<sequence length="729" mass="80343">MLTLETPLSESHLPTLTTRALTRLAEGLGIATVRDLLWHLPLRYETRGAVSAIGELREGAAVTIVGTVLQQRVGRTMRKKLRFAETTVADPTGKLSVVWFHQPWMAERLRQGDRVMLSGKISKSAGRTYLANPGYEILARGIRGGEEAFALIPPPAEAASLIPIYPETEGVTSRWLQYLAGEAMNRLGAVADEFPKSVRERENLQPVDVTLRNVHAPSRREEAERARRELLFRELFLLQCAVLLARAHREAQRAFTVKLDAPLIKDFLPSLPFTLTQSQRVAAYEILRDMELPRPMHRLLVGDVGSGKTVVAAIAALNAVKSAKGQTALMAPTEILAKQHFATFATMLAPLKVRIALLTGSESRVTPKRVQSERAIHTSKPKLFAEIASGNIDILIGTHALISGPRRGRPNRLKPTGALRFKKLLLAIIDEQHRFGVLQRKRMEEAEQVFRGAQASAPHLLTLTATPIPRTLALTIFGDLDLSLLKEVPHDRRGVETIILTPRQEERAFVRVRGEVEKGHQAFIICPLVSRSEKIEAKAAEEEFSRMKTGVFPELSLGLLHGRMKSDQKERVMREFSRGKIDVLIATPVVEVGIDIPNATVMLVEGAERFGLAQLHQFRGRVGRSDLPSFCFFIAHDRGSVVRKRLEAVAKAESGSDVAAADLKLRGPGELLGVAQSGVPDTTMQAIGDLTLITRARSAARDFLLAGGLRTAPVLARRIAQVKTKLHLS</sequence>
<keyword evidence="1" id="KW-0547">Nucleotide-binding</keyword>
<dbReference type="InterPro" id="IPR027417">
    <property type="entry name" value="P-loop_NTPase"/>
</dbReference>
<evidence type="ECO:0000256" key="1">
    <source>
        <dbReference type="ARBA" id="ARBA00022741"/>
    </source>
</evidence>
<dbReference type="InterPro" id="IPR011545">
    <property type="entry name" value="DEAD/DEAH_box_helicase_dom"/>
</dbReference>
<dbReference type="PANTHER" id="PTHR47964:SF1">
    <property type="entry name" value="ATP-DEPENDENT DNA HELICASE HOMOLOG RECG, CHLOROPLASTIC"/>
    <property type="match status" value="1"/>
</dbReference>
<dbReference type="AlphaFoldDB" id="A0A1G2PK53"/>
<dbReference type="GO" id="GO:0003677">
    <property type="term" value="F:DNA binding"/>
    <property type="evidence" value="ECO:0007669"/>
    <property type="project" value="UniProtKB-KW"/>
</dbReference>
<dbReference type="InterPro" id="IPR014001">
    <property type="entry name" value="Helicase_ATP-bd"/>
</dbReference>
<evidence type="ECO:0000256" key="2">
    <source>
        <dbReference type="ARBA" id="ARBA00022763"/>
    </source>
</evidence>
<dbReference type="InterPro" id="IPR012340">
    <property type="entry name" value="NA-bd_OB-fold"/>
</dbReference>
<keyword evidence="7" id="KW-0234">DNA repair</keyword>
<dbReference type="CDD" id="cd04488">
    <property type="entry name" value="RecG_wedge_OBF"/>
    <property type="match status" value="1"/>
</dbReference>
<dbReference type="Pfam" id="PF00271">
    <property type="entry name" value="Helicase_C"/>
    <property type="match status" value="1"/>
</dbReference>
<keyword evidence="2" id="KW-0227">DNA damage</keyword>
<keyword evidence="4" id="KW-0347">Helicase</keyword>
<evidence type="ECO:0000313" key="11">
    <source>
        <dbReference type="Proteomes" id="UP000178690"/>
    </source>
</evidence>
<dbReference type="NCBIfam" id="NF008168">
    <property type="entry name" value="PRK10917.2-2"/>
    <property type="match status" value="1"/>
</dbReference>
<dbReference type="InterPro" id="IPR033454">
    <property type="entry name" value="RecG_wedge"/>
</dbReference>
<reference evidence="10 11" key="1">
    <citation type="journal article" date="2016" name="Nat. Commun.">
        <title>Thousands of microbial genomes shed light on interconnected biogeochemical processes in an aquifer system.</title>
        <authorList>
            <person name="Anantharaman K."/>
            <person name="Brown C.T."/>
            <person name="Hug L.A."/>
            <person name="Sharon I."/>
            <person name="Castelle C.J."/>
            <person name="Probst A.J."/>
            <person name="Thomas B.C."/>
            <person name="Singh A."/>
            <person name="Wilkins M.J."/>
            <person name="Karaoz U."/>
            <person name="Brodie E.L."/>
            <person name="Williams K.H."/>
            <person name="Hubbard S.S."/>
            <person name="Banfield J.F."/>
        </authorList>
    </citation>
    <scope>NUCLEOTIDE SEQUENCE [LARGE SCALE GENOMIC DNA]</scope>
    <source>
        <strain evidence="11">RIFCSPHIGHO2_01_FULL_58_15</strain>
    </source>
</reference>
<dbReference type="Pfam" id="PF00270">
    <property type="entry name" value="DEAD"/>
    <property type="match status" value="1"/>
</dbReference>
<accession>A0A1G2PK53</accession>
<dbReference type="SMART" id="SM00487">
    <property type="entry name" value="DEXDc"/>
    <property type="match status" value="1"/>
</dbReference>
<dbReference type="Proteomes" id="UP000178690">
    <property type="component" value="Unassembled WGS sequence"/>
</dbReference>
<dbReference type="InterPro" id="IPR047112">
    <property type="entry name" value="RecG/Mfd"/>
</dbReference>
<keyword evidence="3" id="KW-0378">Hydrolase</keyword>
<dbReference type="Pfam" id="PF17191">
    <property type="entry name" value="RecG_wedge"/>
    <property type="match status" value="1"/>
</dbReference>
<keyword evidence="5" id="KW-0067">ATP-binding</keyword>
<dbReference type="SUPFAM" id="SSF50249">
    <property type="entry name" value="Nucleic acid-binding proteins"/>
    <property type="match status" value="1"/>
</dbReference>
<feature type="domain" description="Helicase C-terminal" evidence="9">
    <location>
        <begin position="504"/>
        <end position="664"/>
    </location>
</feature>
<evidence type="ECO:0000256" key="6">
    <source>
        <dbReference type="ARBA" id="ARBA00023125"/>
    </source>
</evidence>
<dbReference type="GO" id="GO:0016787">
    <property type="term" value="F:hydrolase activity"/>
    <property type="evidence" value="ECO:0007669"/>
    <property type="project" value="UniProtKB-KW"/>
</dbReference>
<dbReference type="GO" id="GO:0006281">
    <property type="term" value="P:DNA repair"/>
    <property type="evidence" value="ECO:0007669"/>
    <property type="project" value="UniProtKB-KW"/>
</dbReference>
<dbReference type="PROSITE" id="PS51192">
    <property type="entry name" value="HELICASE_ATP_BIND_1"/>
    <property type="match status" value="1"/>
</dbReference>
<dbReference type="Gene3D" id="3.40.50.300">
    <property type="entry name" value="P-loop containing nucleotide triphosphate hydrolases"/>
    <property type="match status" value="2"/>
</dbReference>